<name>A0A0E9QXI1_ANGAN</name>
<accession>A0A0E9QXI1</accession>
<reference evidence="2" key="2">
    <citation type="journal article" date="2015" name="Fish Shellfish Immunol.">
        <title>Early steps in the European eel (Anguilla anguilla)-Vibrio vulnificus interaction in the gills: Role of the RtxA13 toxin.</title>
        <authorList>
            <person name="Callol A."/>
            <person name="Pajuelo D."/>
            <person name="Ebbesson L."/>
            <person name="Teles M."/>
            <person name="MacKenzie S."/>
            <person name="Amaro C."/>
        </authorList>
    </citation>
    <scope>NUCLEOTIDE SEQUENCE</scope>
</reference>
<dbReference type="AlphaFoldDB" id="A0A0E9QXI1"/>
<feature type="compositionally biased region" description="Low complexity" evidence="1">
    <location>
        <begin position="11"/>
        <end position="22"/>
    </location>
</feature>
<proteinExistence type="predicted"/>
<reference evidence="2" key="1">
    <citation type="submission" date="2014-11" db="EMBL/GenBank/DDBJ databases">
        <authorList>
            <person name="Amaro Gonzalez C."/>
        </authorList>
    </citation>
    <scope>NUCLEOTIDE SEQUENCE</scope>
</reference>
<protein>
    <submittedName>
        <fullName evidence="2">Uncharacterized protein</fullName>
    </submittedName>
</protein>
<dbReference type="EMBL" id="GBXM01087385">
    <property type="protein sequence ID" value="JAH21192.1"/>
    <property type="molecule type" value="Transcribed_RNA"/>
</dbReference>
<sequence>MDDEHTLTQMHTHTFSHTYSHSQVHVKTNENTSVLTCAGTHTRMLTCVHS</sequence>
<feature type="region of interest" description="Disordered" evidence="1">
    <location>
        <begin position="1"/>
        <end position="23"/>
    </location>
</feature>
<evidence type="ECO:0000313" key="2">
    <source>
        <dbReference type="EMBL" id="JAH21192.1"/>
    </source>
</evidence>
<organism evidence="2">
    <name type="scientific">Anguilla anguilla</name>
    <name type="common">European freshwater eel</name>
    <name type="synonym">Muraena anguilla</name>
    <dbReference type="NCBI Taxonomy" id="7936"/>
    <lineage>
        <taxon>Eukaryota</taxon>
        <taxon>Metazoa</taxon>
        <taxon>Chordata</taxon>
        <taxon>Craniata</taxon>
        <taxon>Vertebrata</taxon>
        <taxon>Euteleostomi</taxon>
        <taxon>Actinopterygii</taxon>
        <taxon>Neopterygii</taxon>
        <taxon>Teleostei</taxon>
        <taxon>Anguilliformes</taxon>
        <taxon>Anguillidae</taxon>
        <taxon>Anguilla</taxon>
    </lineage>
</organism>
<evidence type="ECO:0000256" key="1">
    <source>
        <dbReference type="SAM" id="MobiDB-lite"/>
    </source>
</evidence>